<evidence type="ECO:0000256" key="1">
    <source>
        <dbReference type="ARBA" id="ARBA00022801"/>
    </source>
</evidence>
<keyword evidence="3" id="KW-0812">Transmembrane</keyword>
<gene>
    <name evidence="4" type="ORF">JF922_10755</name>
</gene>
<dbReference type="InterPro" id="IPR005754">
    <property type="entry name" value="Sortase"/>
</dbReference>
<accession>A0A934N9D2</accession>
<keyword evidence="1" id="KW-0378">Hydrolase</keyword>
<dbReference type="InterPro" id="IPR023365">
    <property type="entry name" value="Sortase_dom-sf"/>
</dbReference>
<dbReference type="Proteomes" id="UP000612893">
    <property type="component" value="Unassembled WGS sequence"/>
</dbReference>
<dbReference type="AlphaFoldDB" id="A0A934N9D2"/>
<feature type="region of interest" description="Disordered" evidence="2">
    <location>
        <begin position="57"/>
        <end position="79"/>
    </location>
</feature>
<evidence type="ECO:0000313" key="4">
    <source>
        <dbReference type="EMBL" id="MBJ7598549.1"/>
    </source>
</evidence>
<sequence length="251" mass="25700">MRALEGGGPSRGRHLGRVFVVLAALALVGAVGSAFLFSGPQAVRGLGRPLLGVAASRPSPAPGSISSPQASASPVPRTSSQDTLAAAQAIVAPASPPLRLVIPAIGVNAQVEALGLDAQGRMATPSRSDRVGWYSPGTTPGDVGNAVIDGHLDWTDGPAVFWRLGRLKRGDELVVVRADGSQARFAVQSSATTPYDASTDSLFTRSGPPAVTLITCAGAWDRQRGTYLQRLVIRAALITPAPARAPTDSAG</sequence>
<name>A0A934N9D2_9BACT</name>
<evidence type="ECO:0000256" key="3">
    <source>
        <dbReference type="SAM" id="Phobius"/>
    </source>
</evidence>
<reference evidence="4" key="1">
    <citation type="submission" date="2020-10" db="EMBL/GenBank/DDBJ databases">
        <title>Ca. Dormibacterota MAGs.</title>
        <authorList>
            <person name="Montgomery K."/>
        </authorList>
    </citation>
    <scope>NUCLEOTIDE SEQUENCE [LARGE SCALE GENOMIC DNA]</scope>
    <source>
        <strain evidence="4">SC8812_S17_10</strain>
    </source>
</reference>
<organism evidence="4 5">
    <name type="scientific">Candidatus Nephthysia bennettiae</name>
    <dbReference type="NCBI Taxonomy" id="3127016"/>
    <lineage>
        <taxon>Bacteria</taxon>
        <taxon>Bacillati</taxon>
        <taxon>Candidatus Dormiibacterota</taxon>
        <taxon>Candidatus Dormibacteria</taxon>
        <taxon>Candidatus Dormibacterales</taxon>
        <taxon>Candidatus Dormibacteraceae</taxon>
        <taxon>Candidatus Nephthysia</taxon>
    </lineage>
</organism>
<protein>
    <submittedName>
        <fullName evidence="4">Class F sortase</fullName>
    </submittedName>
</protein>
<keyword evidence="5" id="KW-1185">Reference proteome</keyword>
<keyword evidence="3" id="KW-0472">Membrane</keyword>
<evidence type="ECO:0000313" key="5">
    <source>
        <dbReference type="Proteomes" id="UP000612893"/>
    </source>
</evidence>
<dbReference type="InterPro" id="IPR042001">
    <property type="entry name" value="Sortase_F"/>
</dbReference>
<dbReference type="CDD" id="cd05829">
    <property type="entry name" value="Sortase_F"/>
    <property type="match status" value="1"/>
</dbReference>
<dbReference type="RefSeq" id="WP_338201637.1">
    <property type="nucleotide sequence ID" value="NZ_JAEKNR010000116.1"/>
</dbReference>
<feature type="transmembrane region" description="Helical" evidence="3">
    <location>
        <begin position="18"/>
        <end position="38"/>
    </location>
</feature>
<comment type="caution">
    <text evidence="4">The sequence shown here is derived from an EMBL/GenBank/DDBJ whole genome shotgun (WGS) entry which is preliminary data.</text>
</comment>
<dbReference type="Gene3D" id="2.40.260.10">
    <property type="entry name" value="Sortase"/>
    <property type="match status" value="1"/>
</dbReference>
<proteinExistence type="predicted"/>
<dbReference type="SUPFAM" id="SSF63817">
    <property type="entry name" value="Sortase"/>
    <property type="match status" value="1"/>
</dbReference>
<dbReference type="EMBL" id="JAEKNR010000116">
    <property type="protein sequence ID" value="MBJ7598549.1"/>
    <property type="molecule type" value="Genomic_DNA"/>
</dbReference>
<keyword evidence="3" id="KW-1133">Transmembrane helix</keyword>
<dbReference type="GO" id="GO:0016787">
    <property type="term" value="F:hydrolase activity"/>
    <property type="evidence" value="ECO:0007669"/>
    <property type="project" value="UniProtKB-KW"/>
</dbReference>
<feature type="compositionally biased region" description="Polar residues" evidence="2">
    <location>
        <begin position="64"/>
        <end position="79"/>
    </location>
</feature>
<evidence type="ECO:0000256" key="2">
    <source>
        <dbReference type="SAM" id="MobiDB-lite"/>
    </source>
</evidence>
<dbReference type="Pfam" id="PF04203">
    <property type="entry name" value="Sortase"/>
    <property type="match status" value="1"/>
</dbReference>